<protein>
    <submittedName>
        <fullName evidence="1">Uncharacterized protein</fullName>
    </submittedName>
</protein>
<dbReference type="EMBL" id="JACGWK010000010">
    <property type="protein sequence ID" value="KAL0331737.1"/>
    <property type="molecule type" value="Genomic_DNA"/>
</dbReference>
<comment type="caution">
    <text evidence="1">The sequence shown here is derived from an EMBL/GenBank/DDBJ whole genome shotgun (WGS) entry which is preliminary data.</text>
</comment>
<evidence type="ECO:0000313" key="1">
    <source>
        <dbReference type="EMBL" id="KAL0331737.1"/>
    </source>
</evidence>
<proteinExistence type="predicted"/>
<accession>A0AAW2MMK5</accession>
<gene>
    <name evidence="1" type="ORF">Sangu_1719200</name>
</gene>
<reference evidence="1" key="2">
    <citation type="journal article" date="2024" name="Plant">
        <title>Genomic evolution and insights into agronomic trait innovations of Sesamum species.</title>
        <authorList>
            <person name="Miao H."/>
            <person name="Wang L."/>
            <person name="Qu L."/>
            <person name="Liu H."/>
            <person name="Sun Y."/>
            <person name="Le M."/>
            <person name="Wang Q."/>
            <person name="Wei S."/>
            <person name="Zheng Y."/>
            <person name="Lin W."/>
            <person name="Duan Y."/>
            <person name="Cao H."/>
            <person name="Xiong S."/>
            <person name="Wang X."/>
            <person name="Wei L."/>
            <person name="Li C."/>
            <person name="Ma Q."/>
            <person name="Ju M."/>
            <person name="Zhao R."/>
            <person name="Li G."/>
            <person name="Mu C."/>
            <person name="Tian Q."/>
            <person name="Mei H."/>
            <person name="Zhang T."/>
            <person name="Gao T."/>
            <person name="Zhang H."/>
        </authorList>
    </citation>
    <scope>NUCLEOTIDE SEQUENCE</scope>
    <source>
        <strain evidence="1">G01</strain>
    </source>
</reference>
<sequence>MKGCFVVRPQGLLLSGIERLEGLSEGIQSGQAIVGGPPETAWGEPPVFCLLEA</sequence>
<name>A0AAW2MMK5_9LAMI</name>
<reference evidence="1" key="1">
    <citation type="submission" date="2020-06" db="EMBL/GenBank/DDBJ databases">
        <authorList>
            <person name="Li T."/>
            <person name="Hu X."/>
            <person name="Zhang T."/>
            <person name="Song X."/>
            <person name="Zhang H."/>
            <person name="Dai N."/>
            <person name="Sheng W."/>
            <person name="Hou X."/>
            <person name="Wei L."/>
        </authorList>
    </citation>
    <scope>NUCLEOTIDE SEQUENCE</scope>
    <source>
        <strain evidence="1">G01</strain>
        <tissue evidence="1">Leaf</tissue>
    </source>
</reference>
<dbReference type="AlphaFoldDB" id="A0AAW2MMK5"/>
<organism evidence="1">
    <name type="scientific">Sesamum angustifolium</name>
    <dbReference type="NCBI Taxonomy" id="2727405"/>
    <lineage>
        <taxon>Eukaryota</taxon>
        <taxon>Viridiplantae</taxon>
        <taxon>Streptophyta</taxon>
        <taxon>Embryophyta</taxon>
        <taxon>Tracheophyta</taxon>
        <taxon>Spermatophyta</taxon>
        <taxon>Magnoliopsida</taxon>
        <taxon>eudicotyledons</taxon>
        <taxon>Gunneridae</taxon>
        <taxon>Pentapetalae</taxon>
        <taxon>asterids</taxon>
        <taxon>lamiids</taxon>
        <taxon>Lamiales</taxon>
        <taxon>Pedaliaceae</taxon>
        <taxon>Sesamum</taxon>
    </lineage>
</organism>